<dbReference type="VEuPathDB" id="FungiDB:CJJ07_005441"/>
<comment type="caution">
    <text evidence="9">The sequence shown here is derived from an EMBL/GenBank/DDBJ whole genome shotgun (WGS) entry which is preliminary data.</text>
</comment>
<keyword evidence="3" id="KW-0507">mRNA processing</keyword>
<comment type="subcellular location">
    <subcellularLocation>
        <location evidence="1">Nucleus</location>
    </subcellularLocation>
</comment>
<keyword evidence="6" id="KW-0508">mRNA splicing</keyword>
<proteinExistence type="inferred from homology"/>
<dbReference type="GO" id="GO:0000245">
    <property type="term" value="P:spliceosomal complex assembly"/>
    <property type="evidence" value="ECO:0007669"/>
    <property type="project" value="InterPro"/>
</dbReference>
<evidence type="ECO:0000259" key="8">
    <source>
        <dbReference type="Pfam" id="PF22646"/>
    </source>
</evidence>
<dbReference type="InterPro" id="IPR016024">
    <property type="entry name" value="ARM-type_fold"/>
</dbReference>
<evidence type="ECO:0000256" key="2">
    <source>
        <dbReference type="ARBA" id="ARBA00005754"/>
    </source>
</evidence>
<dbReference type="SUPFAM" id="SSF48371">
    <property type="entry name" value="ARM repeat"/>
    <property type="match status" value="1"/>
</dbReference>
<evidence type="ECO:0000256" key="3">
    <source>
        <dbReference type="ARBA" id="ARBA00022664"/>
    </source>
</evidence>
<dbReference type="Pfam" id="PF22646">
    <property type="entry name" value="PPP2R1A-like_HEAT"/>
    <property type="match status" value="1"/>
</dbReference>
<dbReference type="InterPro" id="IPR054573">
    <property type="entry name" value="PP2A/SF3B1-like_HEAT"/>
</dbReference>
<evidence type="ECO:0000313" key="10">
    <source>
        <dbReference type="Proteomes" id="UP000037122"/>
    </source>
</evidence>
<dbReference type="InterPro" id="IPR011989">
    <property type="entry name" value="ARM-like"/>
</dbReference>
<dbReference type="VEuPathDB" id="FungiDB:B9J08_004252"/>
<keyword evidence="4" id="KW-0747">Spliceosome</keyword>
<sequence length="1027" mass="116310">MPKKILSENYTQQAQLSHEDTYFEKQPQIIKHDYRQRAYTRQLIFQKEETYKDKMEAISNLREKKRLKRQHNDYSGNDEPLPKRQVLTDAMIDFTSKKGGTSDSSKTLALTDHILERLLPAGYIKANLANEKKHVATVQVYVPPPEVTGLDLQLSRDTAPEYQGIPLKKEDVKHFSLLLQTDIEDLELLQDKKRYKLMDIVLKAKRGSPQMRKKAMRWFSSHVSEVGPEVIFGVILPLMLEPDLEDMERHILAKLIDRAVHQLGSEIKPYTHKIVAAVSPLLMDEDILLRLEARDIIAAVSRSAGLANIITSLRPDLDHSDEFVRNLTARVFGIVAKTLGLLKVLPFVKAVIKSKKSPQARHTGIRIIHNLCFTLGGGNGASILPYLPQLVEVLHPALEDDLLQVRVATANTFSLLADSVYPYGIDSFESILETARSGLKQHRGRGLAAFIRALGSLIALMNHNPSYEEYTNFYLHDLLHVLTREFRSPDDDMKRAILRTLLRLPVSRSSIPDYVELILQPFFLNFWTRKVALDSAQLCRLVIDATCELAQRLSITEAVEMLIPFAKNANENLRRMSVEALSKLAASSPRAFLELLDRTETTLLDAALYAFQEQSQPKRIYQSAIFSICKALQSRIKPHVTVLLSTVLFRMKNQEPEVRLQAADLVASIAQFLSDCTDDDGLTMRKLVLFLYESLGEVYPEVLGSIIGALHSCIGTFRKDTLQNLDNPSISTLLPTLTPILKNRHEKVQENCIKLVGFIARTCAESINSKEWMRVSFDLLDMLKSQRKQIRVAANATFGHIANAIGPQDVLATLLNNLRVQERQLRVCTAVAIGIVADTCVPFTVLPALMNEYSFPDKNVQNGILKSLSFMFEYLEGSMSRDYLFAITPLLQNALTDRDQVHRQIAAVVVRHLALNCASVVDDDYGETFLHFLNLVLPNLYELSPHVIIRIIECIDALRISVGPGIFMNYIWPGLFHAARKVRTPFWRVYDAAYIQHSDAMVPYYPRIESLPDKSVSYTVHELDVWI</sequence>
<evidence type="ECO:0000256" key="6">
    <source>
        <dbReference type="ARBA" id="ARBA00023187"/>
    </source>
</evidence>
<comment type="similarity">
    <text evidence="2">Belongs to the SF3B1 family.</text>
</comment>
<dbReference type="VEuPathDB" id="FungiDB:CJJ09_005165"/>
<dbReference type="Proteomes" id="UP000037122">
    <property type="component" value="Unassembled WGS sequence"/>
</dbReference>
<dbReference type="PANTHER" id="PTHR12097">
    <property type="entry name" value="SPLICING FACTOR 3B, SUBUNIT 1-RELATED"/>
    <property type="match status" value="1"/>
</dbReference>
<dbReference type="VEuPathDB" id="FungiDB:QG37_08313"/>
<reference evidence="10" key="1">
    <citation type="journal article" date="2015" name="BMC Genomics">
        <title>Draft genome of a commonly misdiagnosed multidrug resistant pathogen Candida auris.</title>
        <authorList>
            <person name="Chatterjee S."/>
            <person name="Alampalli S.V."/>
            <person name="Nageshan R.K."/>
            <person name="Chettiar S.T."/>
            <person name="Joshi S."/>
            <person name="Tatu U.S."/>
        </authorList>
    </citation>
    <scope>NUCLEOTIDE SEQUENCE [LARGE SCALE GENOMIC DNA]</scope>
    <source>
        <strain evidence="10">6684</strain>
    </source>
</reference>
<dbReference type="Gene3D" id="1.25.10.10">
    <property type="entry name" value="Leucine-rich Repeat Variant"/>
    <property type="match status" value="3"/>
</dbReference>
<name>A0A0L0NN06_CANAR</name>
<evidence type="ECO:0000256" key="1">
    <source>
        <dbReference type="ARBA" id="ARBA00004123"/>
    </source>
</evidence>
<dbReference type="EMBL" id="LGST01000076">
    <property type="protein sequence ID" value="KND95443.1"/>
    <property type="molecule type" value="Genomic_DNA"/>
</dbReference>
<evidence type="ECO:0000256" key="4">
    <source>
        <dbReference type="ARBA" id="ARBA00022728"/>
    </source>
</evidence>
<dbReference type="VEuPathDB" id="FungiDB:CJI97_004315"/>
<gene>
    <name evidence="9" type="ORF">QG37_08313</name>
</gene>
<keyword evidence="5" id="KW-0677">Repeat</keyword>
<protein>
    <submittedName>
        <fullName evidence="9">Splicing factor 3b subunit 1</fullName>
    </submittedName>
</protein>
<dbReference type="GO" id="GO:0003729">
    <property type="term" value="F:mRNA binding"/>
    <property type="evidence" value="ECO:0007669"/>
    <property type="project" value="InterPro"/>
</dbReference>
<dbReference type="VEuPathDB" id="FungiDB:CJI96_0005276"/>
<organism evidence="9 10">
    <name type="scientific">Candidozyma auris</name>
    <name type="common">Yeast</name>
    <name type="synonym">Candida auris</name>
    <dbReference type="NCBI Taxonomy" id="498019"/>
    <lineage>
        <taxon>Eukaryota</taxon>
        <taxon>Fungi</taxon>
        <taxon>Dikarya</taxon>
        <taxon>Ascomycota</taxon>
        <taxon>Saccharomycotina</taxon>
        <taxon>Pichiomycetes</taxon>
        <taxon>Metschnikowiaceae</taxon>
        <taxon>Candidozyma</taxon>
    </lineage>
</organism>
<evidence type="ECO:0000256" key="7">
    <source>
        <dbReference type="ARBA" id="ARBA00023242"/>
    </source>
</evidence>
<accession>A0A0L0NN06</accession>
<evidence type="ECO:0000256" key="5">
    <source>
        <dbReference type="ARBA" id="ARBA00022737"/>
    </source>
</evidence>
<feature type="domain" description="Phosphatase PP2A regulatory subunit A/Splicing factor 3B subunit 1-like HEAT repeat" evidence="8">
    <location>
        <begin position="804"/>
        <end position="875"/>
    </location>
</feature>
<keyword evidence="7" id="KW-0539">Nucleus</keyword>
<dbReference type="AlphaFoldDB" id="A0A0L0NN06"/>
<dbReference type="InterPro" id="IPR038737">
    <property type="entry name" value="SF3b_su1-like"/>
</dbReference>
<evidence type="ECO:0000313" key="9">
    <source>
        <dbReference type="EMBL" id="KND95443.1"/>
    </source>
</evidence>
<dbReference type="GO" id="GO:0005681">
    <property type="term" value="C:spliceosomal complex"/>
    <property type="evidence" value="ECO:0007669"/>
    <property type="project" value="UniProtKB-KW"/>
</dbReference>